<dbReference type="Pfam" id="PF00009">
    <property type="entry name" value="GTP_EFTU"/>
    <property type="match status" value="1"/>
</dbReference>
<dbReference type="SUPFAM" id="SSF52540">
    <property type="entry name" value="P-loop containing nucleoside triphosphate hydrolases"/>
    <property type="match status" value="1"/>
</dbReference>
<dbReference type="InterPro" id="IPR023115">
    <property type="entry name" value="TIF_IF2_dom3"/>
</dbReference>
<dbReference type="FunFam" id="2.40.30.10:FF:000007">
    <property type="entry name" value="Translation initiation factor IF-2"/>
    <property type="match status" value="1"/>
</dbReference>
<evidence type="ECO:0000256" key="10">
    <source>
        <dbReference type="SAM" id="MobiDB-lite"/>
    </source>
</evidence>
<feature type="binding site" evidence="8">
    <location>
        <begin position="363"/>
        <end position="370"/>
    </location>
    <ligand>
        <name>GTP</name>
        <dbReference type="ChEBI" id="CHEBI:37565"/>
    </ligand>
</feature>
<dbReference type="InterPro" id="IPR005225">
    <property type="entry name" value="Small_GTP-bd"/>
</dbReference>
<comment type="caution">
    <text evidence="12">The sequence shown here is derived from an EMBL/GenBank/DDBJ whole genome shotgun (WGS) entry which is preliminary data.</text>
</comment>
<feature type="compositionally biased region" description="Basic residues" evidence="10">
    <location>
        <begin position="203"/>
        <end position="212"/>
    </location>
</feature>
<dbReference type="CDD" id="cd03702">
    <property type="entry name" value="IF2_mtIF2_II"/>
    <property type="match status" value="1"/>
</dbReference>
<feature type="region of interest" description="Disordered" evidence="10">
    <location>
        <begin position="75"/>
        <end position="214"/>
    </location>
</feature>
<dbReference type="SUPFAM" id="SSF46955">
    <property type="entry name" value="Putative DNA-binding domain"/>
    <property type="match status" value="1"/>
</dbReference>
<dbReference type="InterPro" id="IPR015760">
    <property type="entry name" value="TIF_IF2"/>
</dbReference>
<comment type="subcellular location">
    <subcellularLocation>
        <location evidence="8">Cytoplasm</location>
    </subcellularLocation>
</comment>
<dbReference type="PANTHER" id="PTHR43381:SF5">
    <property type="entry name" value="TR-TYPE G DOMAIN-CONTAINING PROTEIN"/>
    <property type="match status" value="1"/>
</dbReference>
<keyword evidence="5 8" id="KW-0547">Nucleotide-binding</keyword>
<dbReference type="InterPro" id="IPR006847">
    <property type="entry name" value="IF2_N"/>
</dbReference>
<dbReference type="FunFam" id="3.40.50.10050:FF:000001">
    <property type="entry name" value="Translation initiation factor IF-2"/>
    <property type="match status" value="1"/>
</dbReference>
<feature type="compositionally biased region" description="Basic and acidic residues" evidence="10">
    <location>
        <begin position="157"/>
        <end position="170"/>
    </location>
</feature>
<keyword evidence="4 8" id="KW-0396">Initiation factor</keyword>
<evidence type="ECO:0000256" key="2">
    <source>
        <dbReference type="ARBA" id="ARBA00020675"/>
    </source>
</evidence>
<dbReference type="Gene3D" id="2.40.30.10">
    <property type="entry name" value="Translation factors"/>
    <property type="match status" value="2"/>
</dbReference>
<feature type="binding site" evidence="8">
    <location>
        <begin position="409"/>
        <end position="413"/>
    </location>
    <ligand>
        <name>GTP</name>
        <dbReference type="ChEBI" id="CHEBI:37565"/>
    </ligand>
</feature>
<reference evidence="12 13" key="1">
    <citation type="submission" date="2019-02" db="EMBL/GenBank/DDBJ databases">
        <title>Prokaryotic population dynamics and viral predation in marine succession experiment using metagenomics: the confinement effect.</title>
        <authorList>
            <person name="Haro-Moreno J.M."/>
            <person name="Rodriguez-Valera F."/>
            <person name="Lopez-Perez M."/>
        </authorList>
    </citation>
    <scope>NUCLEOTIDE SEQUENCE [LARGE SCALE GENOMIC DNA]</scope>
    <source>
        <strain evidence="12">MED-G157</strain>
    </source>
</reference>
<dbReference type="InterPro" id="IPR053905">
    <property type="entry name" value="EF-G-like_DII"/>
</dbReference>
<dbReference type="SUPFAM" id="SSF52156">
    <property type="entry name" value="Initiation factor IF2/eIF5b, domain 3"/>
    <property type="match status" value="1"/>
</dbReference>
<evidence type="ECO:0000259" key="11">
    <source>
        <dbReference type="PROSITE" id="PS51722"/>
    </source>
</evidence>
<dbReference type="InterPro" id="IPR027417">
    <property type="entry name" value="P-loop_NTPase"/>
</dbReference>
<dbReference type="PROSITE" id="PS51722">
    <property type="entry name" value="G_TR_2"/>
    <property type="match status" value="1"/>
</dbReference>
<dbReference type="InterPro" id="IPR009061">
    <property type="entry name" value="DNA-bd_dom_put_sf"/>
</dbReference>
<accession>A0A520S1S3</accession>
<dbReference type="CDD" id="cd03692">
    <property type="entry name" value="mtIF2_IVc"/>
    <property type="match status" value="1"/>
</dbReference>
<comment type="similarity">
    <text evidence="1 8 9">Belongs to the TRAFAC class translation factor GTPase superfamily. Classic translation factor GTPase family. IF-2 subfamily.</text>
</comment>
<feature type="region of interest" description="G-domain" evidence="8">
    <location>
        <begin position="357"/>
        <end position="505"/>
    </location>
</feature>
<dbReference type="GO" id="GO:0003743">
    <property type="term" value="F:translation initiation factor activity"/>
    <property type="evidence" value="ECO:0007669"/>
    <property type="project" value="UniProtKB-UniRule"/>
</dbReference>
<sequence>MPEKSVEQLAETLRVPVDRLLQQMQEAGLPQDKPGAMVTDENQEKLLAYLKQTHGGSQEAPKKITLKRRTLSTLKTAGGGRGRTVNVEVRKKRTYVRRNSVGEEEGTPGEDKVVSQDLNRTSEDEARRRAAHAAAEAEAEKRREEAEKSAQEVLASAEKEEKETLQDDATKAAVDGDQEDNKVSARKDKRDRHDLDDDEIQKKKSKQGNRKRRVEEILEHEVDDLLNEDVTDLTIKEDSSTLGLTVGARPKRKPISVDRGRHKFTAPKEDIKREVELGESITIQQLSQRMSVKASDVIKSLFDMGIEPTINEPIDQDTAILVVEEFGHTVKTLDVDAVENLLSDELVYEADSQSRAPVVTVMGHVDHGKTSLLDYIRESSVADGEAGGITQHIGAYRVKTNHGEVCFIDTPGHAAFTAMRARGANCTDIVVLVVAADDGVMPQTEEAIAHSKGAKVPIVVAINKIDVEGADPDRAKNELSARDVIPDDWGGDTQFIPVSALTGQGMEDLLEALVLQAEMLELTAVHSGPAQGVVIESKLDKGRGPVATLLVQEGTLSQGDILVAGEYFGRVRALNDEHGEKIKSVGPSTPVEILGLDGTPAAGDGFMVAKDEKRAREVAAFRRNKANEERLASPAVSLDNLLESFGNDETKLLNIVVKADVRGSLEAIVSSLNDLGNDEVKVNIVLSGVGAISESDATYAVASEAVIFGFNVRADNPAKKIIEMEELDLRYYKVIYDLVDDIKAALSGMLSPEIREEIVGVAEVREVFQSKKYGDIAGCMVTEGTVSRNKMIRVLRDNVVIFEGELESLRRVKDEVGDVQSGTECGIGVKNYNDVKAGDQIEVFNTRQVAREL</sequence>
<dbReference type="HAMAP" id="MF_00100_B">
    <property type="entry name" value="IF_2_B"/>
    <property type="match status" value="1"/>
</dbReference>
<dbReference type="Pfam" id="PF11987">
    <property type="entry name" value="IF-2"/>
    <property type="match status" value="1"/>
</dbReference>
<evidence type="ECO:0000256" key="9">
    <source>
        <dbReference type="RuleBase" id="RU000644"/>
    </source>
</evidence>
<evidence type="ECO:0000313" key="12">
    <source>
        <dbReference type="EMBL" id="RZO76412.1"/>
    </source>
</evidence>
<dbReference type="Gene3D" id="3.40.50.10050">
    <property type="entry name" value="Translation initiation factor IF- 2, domain 3"/>
    <property type="match status" value="1"/>
</dbReference>
<dbReference type="Gene3D" id="3.40.50.300">
    <property type="entry name" value="P-loop containing nucleotide triphosphate hydrolases"/>
    <property type="match status" value="1"/>
</dbReference>
<comment type="function">
    <text evidence="8 9">One of the essential components for the initiation of protein synthesis. Protects formylmethionyl-tRNA from spontaneous hydrolysis and promotes its binding to the 30S ribosomal subunits. Also involved in the hydrolysis of GTP during the formation of the 70S ribosomal complex.</text>
</comment>
<dbReference type="InterPro" id="IPR009000">
    <property type="entry name" value="Transl_B-barrel_sf"/>
</dbReference>
<dbReference type="InterPro" id="IPR036925">
    <property type="entry name" value="TIF_IF2_dom3_sf"/>
</dbReference>
<evidence type="ECO:0000256" key="7">
    <source>
        <dbReference type="ARBA" id="ARBA00023134"/>
    </source>
</evidence>
<dbReference type="Pfam" id="PF08364">
    <property type="entry name" value="IF2_assoc"/>
    <property type="match status" value="1"/>
</dbReference>
<dbReference type="GO" id="GO:0005829">
    <property type="term" value="C:cytosol"/>
    <property type="evidence" value="ECO:0007669"/>
    <property type="project" value="TreeGrafter"/>
</dbReference>
<dbReference type="Proteomes" id="UP000316199">
    <property type="component" value="Unassembled WGS sequence"/>
</dbReference>
<dbReference type="Pfam" id="PF22042">
    <property type="entry name" value="EF-G_D2"/>
    <property type="match status" value="1"/>
</dbReference>
<dbReference type="InterPro" id="IPR044145">
    <property type="entry name" value="IF2_II"/>
</dbReference>
<dbReference type="NCBIfam" id="TIGR00231">
    <property type="entry name" value="small_GTP"/>
    <property type="match status" value="1"/>
</dbReference>
<evidence type="ECO:0000256" key="4">
    <source>
        <dbReference type="ARBA" id="ARBA00022540"/>
    </source>
</evidence>
<proteinExistence type="inferred from homology"/>
<dbReference type="CDD" id="cd01887">
    <property type="entry name" value="IF2_eIF5B"/>
    <property type="match status" value="1"/>
</dbReference>
<feature type="binding site" evidence="8">
    <location>
        <begin position="463"/>
        <end position="466"/>
    </location>
    <ligand>
        <name>GTP</name>
        <dbReference type="ChEBI" id="CHEBI:37565"/>
    </ligand>
</feature>
<dbReference type="PANTHER" id="PTHR43381">
    <property type="entry name" value="TRANSLATION INITIATION FACTOR IF-2-RELATED"/>
    <property type="match status" value="1"/>
</dbReference>
<keyword evidence="7 8" id="KW-0342">GTP-binding</keyword>
<dbReference type="EMBL" id="SHAG01000012">
    <property type="protein sequence ID" value="RZO76412.1"/>
    <property type="molecule type" value="Genomic_DNA"/>
</dbReference>
<feature type="domain" description="Tr-type G" evidence="11">
    <location>
        <begin position="354"/>
        <end position="523"/>
    </location>
</feature>
<dbReference type="GO" id="GO:0003924">
    <property type="term" value="F:GTPase activity"/>
    <property type="evidence" value="ECO:0007669"/>
    <property type="project" value="UniProtKB-UniRule"/>
</dbReference>
<dbReference type="InterPro" id="IPR000178">
    <property type="entry name" value="TF_IF2_bacterial-like"/>
</dbReference>
<gene>
    <name evidence="8" type="primary">infB</name>
    <name evidence="12" type="ORF">EVA68_04390</name>
</gene>
<feature type="compositionally biased region" description="Basic and acidic residues" evidence="10">
    <location>
        <begin position="109"/>
        <end position="128"/>
    </location>
</feature>
<evidence type="ECO:0000313" key="13">
    <source>
        <dbReference type="Proteomes" id="UP000316199"/>
    </source>
</evidence>
<protein>
    <recommendedName>
        <fullName evidence="2 8">Translation initiation factor IF-2</fullName>
    </recommendedName>
</protein>
<dbReference type="Pfam" id="PF04760">
    <property type="entry name" value="IF2_N"/>
    <property type="match status" value="1"/>
</dbReference>
<dbReference type="FunFam" id="2.40.30.10:FF:000008">
    <property type="entry name" value="Translation initiation factor IF-2"/>
    <property type="match status" value="1"/>
</dbReference>
<dbReference type="SUPFAM" id="SSF50447">
    <property type="entry name" value="Translation proteins"/>
    <property type="match status" value="2"/>
</dbReference>
<dbReference type="InterPro" id="IPR000795">
    <property type="entry name" value="T_Tr_GTP-bd_dom"/>
</dbReference>
<dbReference type="InterPro" id="IPR013575">
    <property type="entry name" value="IF2_assoc_dom_bac"/>
</dbReference>
<feature type="compositionally biased region" description="Basic and acidic residues" evidence="10">
    <location>
        <begin position="138"/>
        <end position="150"/>
    </location>
</feature>
<keyword evidence="6 8" id="KW-0648">Protein biosynthesis</keyword>
<dbReference type="AlphaFoldDB" id="A0A520S1S3"/>
<dbReference type="NCBIfam" id="TIGR00487">
    <property type="entry name" value="IF-2"/>
    <property type="match status" value="1"/>
</dbReference>
<keyword evidence="3 8" id="KW-0963">Cytoplasm</keyword>
<evidence type="ECO:0000256" key="3">
    <source>
        <dbReference type="ARBA" id="ARBA00022490"/>
    </source>
</evidence>
<evidence type="ECO:0000256" key="8">
    <source>
        <dbReference type="HAMAP-Rule" id="MF_00100"/>
    </source>
</evidence>
<evidence type="ECO:0000256" key="6">
    <source>
        <dbReference type="ARBA" id="ARBA00022917"/>
    </source>
</evidence>
<name>A0A520S1S3_9GAMM</name>
<evidence type="ECO:0000256" key="5">
    <source>
        <dbReference type="ARBA" id="ARBA00022741"/>
    </source>
</evidence>
<organism evidence="12 13">
    <name type="scientific">OM182 bacterium</name>
    <dbReference type="NCBI Taxonomy" id="2510334"/>
    <lineage>
        <taxon>Bacteria</taxon>
        <taxon>Pseudomonadati</taxon>
        <taxon>Pseudomonadota</taxon>
        <taxon>Gammaproteobacteria</taxon>
        <taxon>OMG group</taxon>
        <taxon>OM182 clade</taxon>
    </lineage>
</organism>
<dbReference type="FunFam" id="3.40.50.300:FF:000019">
    <property type="entry name" value="Translation initiation factor IF-2"/>
    <property type="match status" value="1"/>
</dbReference>
<dbReference type="PROSITE" id="PS01176">
    <property type="entry name" value="IF2"/>
    <property type="match status" value="1"/>
</dbReference>
<feature type="compositionally biased region" description="Basic and acidic residues" evidence="10">
    <location>
        <begin position="179"/>
        <end position="195"/>
    </location>
</feature>
<evidence type="ECO:0000256" key="1">
    <source>
        <dbReference type="ARBA" id="ARBA00007733"/>
    </source>
</evidence>
<dbReference type="Gene3D" id="3.30.56.50">
    <property type="entry name" value="Putative DNA-binding domain, N-terminal subdomain of bacterial translation initiation factor IF2"/>
    <property type="match status" value="1"/>
</dbReference>
<dbReference type="GO" id="GO:0005525">
    <property type="term" value="F:GTP binding"/>
    <property type="evidence" value="ECO:0007669"/>
    <property type="project" value="UniProtKB-KW"/>
</dbReference>